<keyword evidence="2" id="KW-0689">Ribosomal protein</keyword>
<gene>
    <name evidence="2" type="primary">RPL40</name>
    <name evidence="2" type="ORF">TCON_1626</name>
</gene>
<dbReference type="SMART" id="SM00213">
    <property type="entry name" value="UBQ"/>
    <property type="match status" value="1"/>
</dbReference>
<evidence type="ECO:0000259" key="1">
    <source>
        <dbReference type="PROSITE" id="PS50053"/>
    </source>
</evidence>
<dbReference type="PANTHER" id="PTHR10666">
    <property type="entry name" value="UBIQUITIN"/>
    <property type="match status" value="1"/>
</dbReference>
<dbReference type="InterPro" id="IPR029071">
    <property type="entry name" value="Ubiquitin-like_domsf"/>
</dbReference>
<dbReference type="Pfam" id="PF00240">
    <property type="entry name" value="ubiquitin"/>
    <property type="match status" value="1"/>
</dbReference>
<protein>
    <submittedName>
        <fullName evidence="2">Ubiquitin-60S ribosomal protein L40</fullName>
    </submittedName>
</protein>
<organism evidence="2 3">
    <name type="scientific">Astathelohania contejeani</name>
    <dbReference type="NCBI Taxonomy" id="164912"/>
    <lineage>
        <taxon>Eukaryota</taxon>
        <taxon>Fungi</taxon>
        <taxon>Fungi incertae sedis</taxon>
        <taxon>Microsporidia</taxon>
        <taxon>Astathelohaniidae</taxon>
        <taxon>Astathelohania</taxon>
    </lineage>
</organism>
<accession>A0ABQ7HYH8</accession>
<feature type="domain" description="Ubiquitin-like" evidence="1">
    <location>
        <begin position="1"/>
        <end position="76"/>
    </location>
</feature>
<dbReference type="EMBL" id="SBIQ01000120">
    <property type="protein sequence ID" value="KAF7683163.1"/>
    <property type="molecule type" value="Genomic_DNA"/>
</dbReference>
<dbReference type="InterPro" id="IPR019954">
    <property type="entry name" value="Ubiquitin_CS"/>
</dbReference>
<dbReference type="SUPFAM" id="SSF54236">
    <property type="entry name" value="Ubiquitin-like"/>
    <property type="match status" value="1"/>
</dbReference>
<dbReference type="PROSITE" id="PS50053">
    <property type="entry name" value="UBIQUITIN_2"/>
    <property type="match status" value="1"/>
</dbReference>
<reference evidence="2 3" key="1">
    <citation type="submission" date="2019-01" db="EMBL/GenBank/DDBJ databases">
        <title>Genomes sequencing and comparative genomics of infectious freshwater microsporidia, Cucumispora dikerogammari and Thelohania contejeani.</title>
        <authorList>
            <person name="Cormier A."/>
            <person name="Giraud I."/>
            <person name="Wattier R."/>
            <person name="Teixeira M."/>
            <person name="Grandjean F."/>
            <person name="Rigaud T."/>
            <person name="Cordaux R."/>
        </authorList>
    </citation>
    <scope>NUCLEOTIDE SEQUENCE [LARGE SCALE GENOMIC DNA]</scope>
    <source>
        <strain evidence="2">T1</strain>
        <tissue evidence="2">Spores</tissue>
    </source>
</reference>
<dbReference type="InterPro" id="IPR019956">
    <property type="entry name" value="Ubiquitin_dom"/>
</dbReference>
<comment type="caution">
    <text evidence="2">The sequence shown here is derived from an EMBL/GenBank/DDBJ whole genome shotgun (WGS) entry which is preliminary data.</text>
</comment>
<dbReference type="InterPro" id="IPR050158">
    <property type="entry name" value="Ubiquitin_ubiquitin-like"/>
</dbReference>
<dbReference type="Proteomes" id="UP001516464">
    <property type="component" value="Unassembled WGS sequence"/>
</dbReference>
<keyword evidence="2" id="KW-0687">Ribonucleoprotein</keyword>
<dbReference type="InterPro" id="IPR000626">
    <property type="entry name" value="Ubiquitin-like_dom"/>
</dbReference>
<evidence type="ECO:0000313" key="3">
    <source>
        <dbReference type="Proteomes" id="UP001516464"/>
    </source>
</evidence>
<dbReference type="Gene3D" id="3.10.20.90">
    <property type="entry name" value="Phosphatidylinositol 3-kinase Catalytic Subunit, Chain A, domain 1"/>
    <property type="match status" value="1"/>
</dbReference>
<proteinExistence type="predicted"/>
<sequence>MQIFVKTLTGKSITVDVAQNDSIRSIKEKIQDKEGIPPNQQRLIFSGKQLEDNLTISDYNIQKDSTLHLVLRLRGGGGGYSPPKQKVCFSLLEEEDPQFQ</sequence>
<dbReference type="GO" id="GO:0005840">
    <property type="term" value="C:ribosome"/>
    <property type="evidence" value="ECO:0007669"/>
    <property type="project" value="UniProtKB-KW"/>
</dbReference>
<dbReference type="PROSITE" id="PS00299">
    <property type="entry name" value="UBIQUITIN_1"/>
    <property type="match status" value="1"/>
</dbReference>
<evidence type="ECO:0000313" key="2">
    <source>
        <dbReference type="EMBL" id="KAF7683163.1"/>
    </source>
</evidence>
<name>A0ABQ7HYH8_9MICR</name>
<dbReference type="PRINTS" id="PR00348">
    <property type="entry name" value="UBIQUITIN"/>
</dbReference>
<keyword evidence="3" id="KW-1185">Reference proteome</keyword>